<evidence type="ECO:0000256" key="1">
    <source>
        <dbReference type="SAM" id="Coils"/>
    </source>
</evidence>
<protein>
    <submittedName>
        <fullName evidence="2">Uncharacterized protein</fullName>
    </submittedName>
</protein>
<organism evidence="2 3">
    <name type="scientific">Tilletia caries</name>
    <name type="common">wheat bunt fungus</name>
    <dbReference type="NCBI Taxonomy" id="13290"/>
    <lineage>
        <taxon>Eukaryota</taxon>
        <taxon>Fungi</taxon>
        <taxon>Dikarya</taxon>
        <taxon>Basidiomycota</taxon>
        <taxon>Ustilaginomycotina</taxon>
        <taxon>Exobasidiomycetes</taxon>
        <taxon>Tilletiales</taxon>
        <taxon>Tilletiaceae</taxon>
        <taxon>Tilletia</taxon>
    </lineage>
</organism>
<evidence type="ECO:0000313" key="3">
    <source>
        <dbReference type="Proteomes" id="UP000077671"/>
    </source>
</evidence>
<dbReference type="EMBL" id="LWDD02003319">
    <property type="protein sequence ID" value="KAE8237442.1"/>
    <property type="molecule type" value="Genomic_DNA"/>
</dbReference>
<evidence type="ECO:0000313" key="2">
    <source>
        <dbReference type="EMBL" id="KAE8237442.1"/>
    </source>
</evidence>
<name>A0A8T8SD24_9BASI</name>
<accession>A0A8T8SD24</accession>
<feature type="non-terminal residue" evidence="2">
    <location>
        <position position="1"/>
    </location>
</feature>
<reference evidence="2" key="2">
    <citation type="journal article" date="2019" name="IMA Fungus">
        <title>Genome sequencing and comparison of five Tilletia species to identify candidate genes for the detection of regulated species infecting wheat.</title>
        <authorList>
            <person name="Nguyen H.D.T."/>
            <person name="Sultana T."/>
            <person name="Kesanakurti P."/>
            <person name="Hambleton S."/>
        </authorList>
    </citation>
    <scope>NUCLEOTIDE SEQUENCE</scope>
    <source>
        <strain evidence="2">DAOMC 238032</strain>
    </source>
</reference>
<keyword evidence="1" id="KW-0175">Coiled coil</keyword>
<comment type="caution">
    <text evidence="2">The sequence shown here is derived from an EMBL/GenBank/DDBJ whole genome shotgun (WGS) entry which is preliminary data.</text>
</comment>
<dbReference type="Proteomes" id="UP000077671">
    <property type="component" value="Unassembled WGS sequence"/>
</dbReference>
<gene>
    <name evidence="2" type="ORF">A4X03_0g9119</name>
</gene>
<reference evidence="2" key="1">
    <citation type="submission" date="2016-04" db="EMBL/GenBank/DDBJ databases">
        <authorList>
            <person name="Nguyen H.D."/>
            <person name="Kesanakurti P."/>
            <person name="Cullis J."/>
            <person name="Levesque C.A."/>
            <person name="Hambleton S."/>
        </authorList>
    </citation>
    <scope>NUCLEOTIDE SEQUENCE</scope>
    <source>
        <strain evidence="2">DAOMC 238032</strain>
    </source>
</reference>
<feature type="coiled-coil region" evidence="1">
    <location>
        <begin position="1"/>
        <end position="42"/>
    </location>
</feature>
<sequence length="49" mass="5245">LIAEKTALKEKNDELEALKEKNDELEALVAGLERRLASTSSASTSSNGL</sequence>
<proteinExistence type="predicted"/>
<dbReference type="AlphaFoldDB" id="A0A8T8SD24"/>